<dbReference type="RefSeq" id="WP_090488240.1">
    <property type="nucleotide sequence ID" value="NZ_BJVY01000010.1"/>
</dbReference>
<feature type="region of interest" description="Disordered" evidence="5">
    <location>
        <begin position="378"/>
        <end position="407"/>
    </location>
</feature>
<dbReference type="InterPro" id="IPR000719">
    <property type="entry name" value="Prot_kinase_dom"/>
</dbReference>
<evidence type="ECO:0000313" key="9">
    <source>
        <dbReference type="EMBL" id="SDD74861.1"/>
    </source>
</evidence>
<dbReference type="PANTHER" id="PTHR43289">
    <property type="entry name" value="MITOGEN-ACTIVATED PROTEIN KINASE KINASE KINASE 20-RELATED"/>
    <property type="match status" value="1"/>
</dbReference>
<evidence type="ECO:0000256" key="6">
    <source>
        <dbReference type="SAM" id="Phobius"/>
    </source>
</evidence>
<dbReference type="InterPro" id="IPR011009">
    <property type="entry name" value="Kinase-like_dom_sf"/>
</dbReference>
<keyword evidence="2" id="KW-0547">Nucleotide-binding</keyword>
<dbReference type="PROSITE" id="PS00109">
    <property type="entry name" value="PROTEIN_KINASE_TYR"/>
    <property type="match status" value="1"/>
</dbReference>
<keyword evidence="4" id="KW-0067">ATP-binding</keyword>
<gene>
    <name evidence="8" type="ORF">MVI01_23190</name>
    <name evidence="9" type="ORF">SAMN04488504_102521</name>
</gene>
<dbReference type="InterPro" id="IPR008266">
    <property type="entry name" value="Tyr_kinase_AS"/>
</dbReference>
<evidence type="ECO:0000256" key="1">
    <source>
        <dbReference type="ARBA" id="ARBA00022679"/>
    </source>
</evidence>
<feature type="compositionally biased region" description="Basic and acidic residues" evidence="5">
    <location>
        <begin position="994"/>
        <end position="1017"/>
    </location>
</feature>
<reference evidence="8 11" key="2">
    <citation type="submission" date="2019-07" db="EMBL/GenBank/DDBJ databases">
        <title>Whole genome shotgun sequence of Myxococcus virescens NBRC 100334.</title>
        <authorList>
            <person name="Hosoyama A."/>
            <person name="Uohara A."/>
            <person name="Ohji S."/>
            <person name="Ichikawa N."/>
        </authorList>
    </citation>
    <scope>NUCLEOTIDE SEQUENCE [LARGE SCALE GENOMIC DNA]</scope>
    <source>
        <strain evidence="8 11">NBRC 100334</strain>
    </source>
</reference>
<dbReference type="Proteomes" id="UP000321224">
    <property type="component" value="Unassembled WGS sequence"/>
</dbReference>
<keyword evidence="3 9" id="KW-0418">Kinase</keyword>
<dbReference type="EMBL" id="BJVY01000010">
    <property type="protein sequence ID" value="GEL70535.1"/>
    <property type="molecule type" value="Genomic_DNA"/>
</dbReference>
<sequence>MNSPTQPARLRPFRPQPFGRYTLLSQLATGGMGEIYLARLEGAQGFEKLCVIKKILPQLAADTDFVERFVGEARTLVRLSHGSIAQVLDMGLHEDEAYMALEHVDGKDLRKVAARVRDRQMPLPVTFILYTMGRVLDALAYAHRKKDDDGEDLKLVHRDISPQNILISYEGEVKVIDFGLAKSRLSAAKTNPSIILGKFLYMSPEQARHQPVDRRSDLYAVGLCLYELICGKNPFDGVHPGELMSLVANPRIAPLDQVEPLTPPAVTALVAKALAVDPSQRFQTAEEFRGRLQACLMEIDSSAGPESVSRFMRELFSADFQSERRLLASLKEVPRLSTAEVRALASMPDDPLAPKTAHAMLPAKTIRLDGPVEPLSFFPTPRSREGGGPVTDGETRPGVPMDESTRPGFPIEALEEEARTRGVRQDTAPSVEVGPEAFVRGGGVSPSSAPIPRAPALTREVQMTSMPPEAVPPGVAAARALLPSHMRPTELAMPSLGGPSSPEEASVQVESTAAKAESLRGRAFEASPSVIASVGAPTPAVPPRGSQGTVSPRPPPPGAEPRAPGAALPRSGVVVMPAVNVPAPAPLPRTPALESMPAVEVSEGAAGDEDSASEHEGAFGSATPDEAAFSEPHPSGPMPRTASMVMAAVQPPPPGSTPSRATPAVGSPDEAAASRSTSSAGMPAVGAQAGVSTRAISSVEVAALDARDEASSDPVSAVDRSSEDGTPPRRASSAGMAAVSPAPTGMTPSRGMPSLGTPPPPKGATPSRAIPSAPASGATASRSAPVVDEPVVDATPAVGGQALSPEDEVEAAHEPEAGVSEDETGLSSTDTPPHEGASSELPVLSTEDVGHEDAAPSIADVDTHPRIHRPSRTERYDDTQPRVAHHADTDPRVTRPDDTHPRVVLDAGLFKDVDGSEDEERSGVSRPRSRRVRSSSPGMAPASTARRTGSVSAVRPTAPAPVVTDEEEDESDDDVRVSLTPNEETRRTTMPVRPETRSAERIAKEDTRRTTMPERPERRRKGPLVLVLVLLFVILAVVGAFFLGPPELRAQVLSQFMPEKPAGPPPAQPLRPSAPDEAQTGKAANENGPPPEGNAAQAPGTPAPDIAPPSGATPGTPTPNAAPPADATEGRGSLDDSFLAPLDAQQKNTEVPEKRAAPVRKIRSARSRQLTVLEREWRETNALFNQLNAEHSCVVLGLWCTRYAEVKSEVEAAGSSDNPEALRKVRAMKRYLLQKQKELY</sequence>
<feature type="compositionally biased region" description="Basic and acidic residues" evidence="5">
    <location>
        <begin position="861"/>
        <end position="914"/>
    </location>
</feature>
<dbReference type="Gene3D" id="1.10.510.10">
    <property type="entry name" value="Transferase(Phosphotransferase) domain 1"/>
    <property type="match status" value="1"/>
</dbReference>
<name>A0A511HAN9_9BACT</name>
<keyword evidence="6" id="KW-0812">Transmembrane</keyword>
<dbReference type="Pfam" id="PF00069">
    <property type="entry name" value="Pkinase"/>
    <property type="match status" value="1"/>
</dbReference>
<dbReference type="Gene3D" id="3.30.200.20">
    <property type="entry name" value="Phosphorylase Kinase, domain 1"/>
    <property type="match status" value="1"/>
</dbReference>
<feature type="region of interest" description="Disordered" evidence="5">
    <location>
        <begin position="1059"/>
        <end position="1136"/>
    </location>
</feature>
<evidence type="ECO:0000256" key="4">
    <source>
        <dbReference type="ARBA" id="ARBA00022840"/>
    </source>
</evidence>
<evidence type="ECO:0000313" key="10">
    <source>
        <dbReference type="Proteomes" id="UP000198717"/>
    </source>
</evidence>
<evidence type="ECO:0000313" key="8">
    <source>
        <dbReference type="EMBL" id="GEL70535.1"/>
    </source>
</evidence>
<protein>
    <submittedName>
        <fullName evidence="9">Serine/threonine protein kinase</fullName>
    </submittedName>
</protein>
<dbReference type="Proteomes" id="UP000198717">
    <property type="component" value="Unassembled WGS sequence"/>
</dbReference>
<dbReference type="CDD" id="cd14014">
    <property type="entry name" value="STKc_PknB_like"/>
    <property type="match status" value="1"/>
</dbReference>
<accession>A0A511HAN9</accession>
<organism evidence="8 11">
    <name type="scientific">Myxococcus virescens</name>
    <dbReference type="NCBI Taxonomy" id="83456"/>
    <lineage>
        <taxon>Bacteria</taxon>
        <taxon>Pseudomonadati</taxon>
        <taxon>Myxococcota</taxon>
        <taxon>Myxococcia</taxon>
        <taxon>Myxococcales</taxon>
        <taxon>Cystobacterineae</taxon>
        <taxon>Myxococcaceae</taxon>
        <taxon>Myxococcus</taxon>
    </lineage>
</organism>
<dbReference type="GO" id="GO:0004674">
    <property type="term" value="F:protein serine/threonine kinase activity"/>
    <property type="evidence" value="ECO:0007669"/>
    <property type="project" value="UniProtKB-KW"/>
</dbReference>
<feature type="region of interest" description="Disordered" evidence="5">
    <location>
        <begin position="598"/>
        <end position="691"/>
    </location>
</feature>
<reference evidence="9 10" key="1">
    <citation type="submission" date="2016-10" db="EMBL/GenBank/DDBJ databases">
        <authorList>
            <person name="Varghese N."/>
            <person name="Submissions S."/>
        </authorList>
    </citation>
    <scope>NUCLEOTIDE SEQUENCE [LARGE SCALE GENOMIC DNA]</scope>
    <source>
        <strain evidence="9 10">DSM 2260</strain>
    </source>
</reference>
<keyword evidence="6" id="KW-1133">Transmembrane helix</keyword>
<keyword evidence="10" id="KW-1185">Reference proteome</keyword>
<keyword evidence="6" id="KW-0472">Membrane</keyword>
<feature type="region of interest" description="Disordered" evidence="5">
    <location>
        <begin position="705"/>
        <end position="1017"/>
    </location>
</feature>
<dbReference type="PROSITE" id="PS50011">
    <property type="entry name" value="PROTEIN_KINASE_DOM"/>
    <property type="match status" value="1"/>
</dbReference>
<dbReference type="PANTHER" id="PTHR43289:SF6">
    <property type="entry name" value="SERINE_THREONINE-PROTEIN KINASE NEKL-3"/>
    <property type="match status" value="1"/>
</dbReference>
<dbReference type="EMBL" id="FNAJ01000002">
    <property type="protein sequence ID" value="SDD74861.1"/>
    <property type="molecule type" value="Genomic_DNA"/>
</dbReference>
<dbReference type="AlphaFoldDB" id="A0A511HAN9"/>
<evidence type="ECO:0000256" key="3">
    <source>
        <dbReference type="ARBA" id="ARBA00022777"/>
    </source>
</evidence>
<feature type="region of interest" description="Disordered" evidence="5">
    <location>
        <begin position="489"/>
        <end position="567"/>
    </location>
</feature>
<feature type="compositionally biased region" description="Acidic residues" evidence="5">
    <location>
        <begin position="964"/>
        <end position="973"/>
    </location>
</feature>
<evidence type="ECO:0000313" key="11">
    <source>
        <dbReference type="Proteomes" id="UP000321224"/>
    </source>
</evidence>
<keyword evidence="1" id="KW-0808">Transferase</keyword>
<keyword evidence="9" id="KW-0723">Serine/threonine-protein kinase</keyword>
<evidence type="ECO:0000256" key="5">
    <source>
        <dbReference type="SAM" id="MobiDB-lite"/>
    </source>
</evidence>
<comment type="caution">
    <text evidence="8">The sequence shown here is derived from an EMBL/GenBank/DDBJ whole genome shotgun (WGS) entry which is preliminary data.</text>
</comment>
<evidence type="ECO:0000259" key="7">
    <source>
        <dbReference type="PROSITE" id="PS50011"/>
    </source>
</evidence>
<proteinExistence type="predicted"/>
<evidence type="ECO:0000256" key="2">
    <source>
        <dbReference type="ARBA" id="ARBA00022741"/>
    </source>
</evidence>
<feature type="domain" description="Protein kinase" evidence="7">
    <location>
        <begin position="21"/>
        <end position="296"/>
    </location>
</feature>
<feature type="transmembrane region" description="Helical" evidence="6">
    <location>
        <begin position="1024"/>
        <end position="1044"/>
    </location>
</feature>
<dbReference type="SUPFAM" id="SSF56112">
    <property type="entry name" value="Protein kinase-like (PK-like)"/>
    <property type="match status" value="1"/>
</dbReference>
<dbReference type="GO" id="GO:0005524">
    <property type="term" value="F:ATP binding"/>
    <property type="evidence" value="ECO:0007669"/>
    <property type="project" value="UniProtKB-KW"/>
</dbReference>